<proteinExistence type="predicted"/>
<sequence>MWIKFLNELIFQNPNHSFDTVRIQSQTFAMRNFRSDLVWANQCLGLTVDLDDGDGDRGRLEIRLS</sequence>
<protein>
    <submittedName>
        <fullName evidence="1">Uncharacterized protein</fullName>
    </submittedName>
</protein>
<accession>A0A132AM07</accession>
<evidence type="ECO:0000313" key="1">
    <source>
        <dbReference type="EMBL" id="KPM12048.1"/>
    </source>
</evidence>
<dbReference type="Proteomes" id="UP000616769">
    <property type="component" value="Unassembled WGS sequence"/>
</dbReference>
<dbReference type="VEuPathDB" id="VectorBase:SSCA008894"/>
<name>A0A132AM07_SARSC</name>
<comment type="caution">
    <text evidence="1">The sequence shown here is derived from an EMBL/GenBank/DDBJ whole genome shotgun (WGS) entry which is preliminary data.</text>
</comment>
<dbReference type="AlphaFoldDB" id="A0A132AM07"/>
<dbReference type="EMBL" id="JXLN01018693">
    <property type="protein sequence ID" value="KPM12048.1"/>
    <property type="molecule type" value="Genomic_DNA"/>
</dbReference>
<organism evidence="1 2">
    <name type="scientific">Sarcoptes scabiei</name>
    <name type="common">Itch mite</name>
    <name type="synonym">Acarus scabiei</name>
    <dbReference type="NCBI Taxonomy" id="52283"/>
    <lineage>
        <taxon>Eukaryota</taxon>
        <taxon>Metazoa</taxon>
        <taxon>Ecdysozoa</taxon>
        <taxon>Arthropoda</taxon>
        <taxon>Chelicerata</taxon>
        <taxon>Arachnida</taxon>
        <taxon>Acari</taxon>
        <taxon>Acariformes</taxon>
        <taxon>Sarcoptiformes</taxon>
        <taxon>Astigmata</taxon>
        <taxon>Psoroptidia</taxon>
        <taxon>Sarcoptoidea</taxon>
        <taxon>Sarcoptidae</taxon>
        <taxon>Sarcoptinae</taxon>
        <taxon>Sarcoptes</taxon>
    </lineage>
</organism>
<evidence type="ECO:0000313" key="2">
    <source>
        <dbReference type="Proteomes" id="UP000616769"/>
    </source>
</evidence>
<reference evidence="1 2" key="1">
    <citation type="journal article" date="2015" name="Parasit. Vectors">
        <title>Draft genome of the scabies mite.</title>
        <authorList>
            <person name="Rider S.D.Jr."/>
            <person name="Morgan M.S."/>
            <person name="Arlian L.G."/>
        </authorList>
    </citation>
    <scope>NUCLEOTIDE SEQUENCE [LARGE SCALE GENOMIC DNA]</scope>
    <source>
        <strain evidence="1">Arlian Lab</strain>
    </source>
</reference>
<gene>
    <name evidence="1" type="ORF">QR98_0106290</name>
</gene>